<evidence type="ECO:0000256" key="1">
    <source>
        <dbReference type="SAM" id="MobiDB-lite"/>
    </source>
</evidence>
<evidence type="ECO:0000313" key="4">
    <source>
        <dbReference type="Proteomes" id="UP000228758"/>
    </source>
</evidence>
<feature type="region of interest" description="Disordered" evidence="1">
    <location>
        <begin position="1"/>
        <end position="36"/>
    </location>
</feature>
<feature type="compositionally biased region" description="Basic and acidic residues" evidence="1">
    <location>
        <begin position="128"/>
        <end position="147"/>
    </location>
</feature>
<evidence type="ECO:0000313" key="3">
    <source>
        <dbReference type="EMBL" id="PJJ72690.1"/>
    </source>
</evidence>
<dbReference type="RefSeq" id="WP_100364851.1">
    <property type="nucleotide sequence ID" value="NZ_PGFF01000001.1"/>
</dbReference>
<dbReference type="EMBL" id="PGFF01000001">
    <property type="protein sequence ID" value="PJJ72690.1"/>
    <property type="molecule type" value="Genomic_DNA"/>
</dbReference>
<reference evidence="3 4" key="1">
    <citation type="submission" date="2017-11" db="EMBL/GenBank/DDBJ databases">
        <title>Genomic Encyclopedia of Archaeal and Bacterial Type Strains, Phase II (KMG-II): From Individual Species to Whole Genera.</title>
        <authorList>
            <person name="Goeker M."/>
        </authorList>
    </citation>
    <scope>NUCLEOTIDE SEQUENCE [LARGE SCALE GENOMIC DNA]</scope>
    <source>
        <strain evidence="3 4">DSM 27393</strain>
    </source>
</reference>
<comment type="caution">
    <text evidence="3">The sequence shown here is derived from an EMBL/GenBank/DDBJ whole genome shotgun (WGS) entry which is preliminary data.</text>
</comment>
<keyword evidence="2" id="KW-0472">Membrane</keyword>
<organism evidence="3 4">
    <name type="scientific">Diaminobutyricimonas aerilata</name>
    <dbReference type="NCBI Taxonomy" id="1162967"/>
    <lineage>
        <taxon>Bacteria</taxon>
        <taxon>Bacillati</taxon>
        <taxon>Actinomycetota</taxon>
        <taxon>Actinomycetes</taxon>
        <taxon>Micrococcales</taxon>
        <taxon>Microbacteriaceae</taxon>
        <taxon>Diaminobutyricimonas</taxon>
    </lineage>
</organism>
<gene>
    <name evidence="3" type="ORF">CLV46_2264</name>
</gene>
<keyword evidence="2" id="KW-1133">Transmembrane helix</keyword>
<proteinExistence type="predicted"/>
<protein>
    <submittedName>
        <fullName evidence="3">YpeB-like protein with putative protease inhibitory function</fullName>
    </submittedName>
</protein>
<accession>A0A2M9CLC8</accession>
<dbReference type="Proteomes" id="UP000228758">
    <property type="component" value="Unassembled WGS sequence"/>
</dbReference>
<keyword evidence="4" id="KW-1185">Reference proteome</keyword>
<feature type="region of interest" description="Disordered" evidence="1">
    <location>
        <begin position="86"/>
        <end position="105"/>
    </location>
</feature>
<feature type="compositionally biased region" description="Basic and acidic residues" evidence="1">
    <location>
        <begin position="93"/>
        <end position="105"/>
    </location>
</feature>
<feature type="transmembrane region" description="Helical" evidence="2">
    <location>
        <begin position="40"/>
        <end position="62"/>
    </location>
</feature>
<feature type="compositionally biased region" description="Polar residues" evidence="1">
    <location>
        <begin position="1"/>
        <end position="29"/>
    </location>
</feature>
<feature type="region of interest" description="Disordered" evidence="1">
    <location>
        <begin position="128"/>
        <end position="166"/>
    </location>
</feature>
<dbReference type="AlphaFoldDB" id="A0A2M9CLC8"/>
<keyword evidence="2" id="KW-0812">Transmembrane</keyword>
<dbReference type="OrthoDB" id="3747754at2"/>
<sequence>MTDETTPQPQSTPNESAATEVHATTPSTEGSERRRSRKRVIWIGSLAAGVLVLGGAGTAWALSENDDDALAGDALDRASEVALAEVGDGSVTDSERRDGGGFELEITRPDGREIDVLLDGDYEVVAVDRGDDGRDGDAADADQHEGDATDTTDDATGSTTLEPLTDDEIARAADAALAETGGGEVVDVDRSDDADHAFEVEVRLADGTEVEVELDESFAVVPSGR</sequence>
<name>A0A2M9CLC8_9MICO</name>
<evidence type="ECO:0000256" key="2">
    <source>
        <dbReference type="SAM" id="Phobius"/>
    </source>
</evidence>
<dbReference type="Gene3D" id="3.30.505.20">
    <property type="match status" value="2"/>
</dbReference>